<dbReference type="PANTHER" id="PTHR38340:SF1">
    <property type="entry name" value="S-LAYER PROTEIN"/>
    <property type="match status" value="1"/>
</dbReference>
<dbReference type="EMBL" id="BSOY01000054">
    <property type="protein sequence ID" value="GLS02155.1"/>
    <property type="molecule type" value="Genomic_DNA"/>
</dbReference>
<accession>A0ABQ6BJE9</accession>
<name>A0ABQ6BJE9_9CAUL</name>
<dbReference type="PROSITE" id="PS00330">
    <property type="entry name" value="HEMOLYSIN_CALCIUM"/>
    <property type="match status" value="5"/>
</dbReference>
<gene>
    <name evidence="4" type="ORF">GCM10007859_21760</name>
</gene>
<dbReference type="Proteomes" id="UP001156921">
    <property type="component" value="Unassembled WGS sequence"/>
</dbReference>
<dbReference type="Pfam" id="PF00353">
    <property type="entry name" value="HemolysinCabind"/>
    <property type="match status" value="6"/>
</dbReference>
<dbReference type="SUPFAM" id="SSF51120">
    <property type="entry name" value="beta-Roll"/>
    <property type="match status" value="3"/>
</dbReference>
<dbReference type="InterPro" id="IPR018511">
    <property type="entry name" value="Hemolysin-typ_Ca-bd_CS"/>
</dbReference>
<evidence type="ECO:0008006" key="6">
    <source>
        <dbReference type="Google" id="ProtNLM"/>
    </source>
</evidence>
<comment type="caution">
    <text evidence="4">The sequence shown here is derived from an EMBL/GenBank/DDBJ whole genome shotgun (WGS) entry which is preliminary data.</text>
</comment>
<dbReference type="InterPro" id="IPR050557">
    <property type="entry name" value="RTX_toxin/Mannuronan_C5-epim"/>
</dbReference>
<dbReference type="InterPro" id="IPR001343">
    <property type="entry name" value="Hemolysn_Ca-bd"/>
</dbReference>
<dbReference type="Gene3D" id="2.150.10.10">
    <property type="entry name" value="Serralysin-like metalloprotease, C-terminal"/>
    <property type="match status" value="4"/>
</dbReference>
<evidence type="ECO:0000256" key="3">
    <source>
        <dbReference type="SAM" id="MobiDB-lite"/>
    </source>
</evidence>
<keyword evidence="5" id="KW-1185">Reference proteome</keyword>
<comment type="subcellular location">
    <subcellularLocation>
        <location evidence="1">Secreted</location>
    </subcellularLocation>
</comment>
<proteinExistence type="predicted"/>
<dbReference type="PRINTS" id="PR00313">
    <property type="entry name" value="CABNDNGRPT"/>
</dbReference>
<keyword evidence="2" id="KW-0964">Secreted</keyword>
<reference evidence="5" key="1">
    <citation type="journal article" date="2019" name="Int. J. Syst. Evol. Microbiol.">
        <title>The Global Catalogue of Microorganisms (GCM) 10K type strain sequencing project: providing services to taxonomists for standard genome sequencing and annotation.</title>
        <authorList>
            <consortium name="The Broad Institute Genomics Platform"/>
            <consortium name="The Broad Institute Genome Sequencing Center for Infectious Disease"/>
            <person name="Wu L."/>
            <person name="Ma J."/>
        </authorList>
    </citation>
    <scope>NUCLEOTIDE SEQUENCE [LARGE SCALE GENOMIC DNA]</scope>
    <source>
        <strain evidence="5">NBRC 110107</strain>
    </source>
</reference>
<feature type="region of interest" description="Disordered" evidence="3">
    <location>
        <begin position="594"/>
        <end position="617"/>
    </location>
</feature>
<dbReference type="SUPFAM" id="SSF48208">
    <property type="entry name" value="Six-hairpin glycosidases"/>
    <property type="match status" value="1"/>
</dbReference>
<dbReference type="InterPro" id="IPR011049">
    <property type="entry name" value="Serralysin-like_metalloprot_C"/>
</dbReference>
<sequence length="1248" mass="130555">MGSPEVWFQSANVSRTARAFEFSPRVNSLGDVVWAAAFGSSSKDSLSNNEVYFNGRVVASGIAVQDVALTDTYLAWISTTGNSTQITFFDLVTEEICVQIVAFAADRIRVCDNQFVMIGLDTANGNAASAVLTPYQPPAMTWHGESALQLTGPNLTPMIMEIEGDPAAMALLNAMSLIYDDAQEALALVTDDTGRVNNQFVPRLEALVALAKATGDAELEARAAEAALDAIRQLDENGVSYTTRYSLGDTPAVWSMHAAMLNGIAMAATDWMSAEERDEVIAVAEASFAFFEADWVDGAYLITPHSGVDFDGVIQPNNMQAVMGTFALQLYEATGEQLYLDRANAIFDLLAPELFEYRGTNVFHYWGQLFRAGWSAGQFESDSRPTYPAGEPSLYDDVYHATLVIRFFEDIARVRGESPLLDATALFDLVQLAPYEFSGFLNGGPSGLDWLPPWPSADQMLQLATRPLPTTLCVYDEGVHISAIAGATARLVAGGVGALTVTLRNPVTWELIETRVLTGSSAIVDWVQNLDTAYAPAEANDVIFGSETADARDGNSDADVIRGLGGDDILLLGDGADSGFGDFGHDRIVGGAGDDTLAGGEGDDDLSGGEDADRLYGQAGDDALAGDVGDDLLAGGGGADALDGGDGADQLFGGADADTLSGGAGTDRLHGGDGDDRLDAGAGVAGEFQYLYGDGGDDTYVYGMATGLAYIHSSEGVGTGTADRVIFTDLNLGDLTFGLQDYRGDYPAEGLALMLLWSNYQGSGQLQIANEGRHIEAFQFADGSVFNTLQLTAAAGGIHVSNGSGASADLILGGEGTDRIYGGDGNDRLDAGAGVAGEFQYLNGEGGDDTYVYGMTSGLAYINSSEGAGTGAADRVVFTDLDAGHVTLGYEDYRAEYPAEGLVLVIRWSTAGDSGELQIANEGRHIEAFRFADGTVFNTLQLTNPAGGSHVSGAAADLIQGGTGTDRIYGGDGDDRLDAGAGPAGIFQYLYGEGGNDTYVYGRASGLVYIHSSEGSGTGTADRVVFTDLDVDDVTLGWQDYRGDYPGEGLALMIQWSDAQGSGQLQIANEGRNIEAFQFADGAVFTAEQLLARTGGFNASVATAPPSAGVQGALAEGEAGSSAHWADPVWSDDFLDAPSGASRAFGGDGLARDSEDDRLHHQSFDPGQVAVRHGPGPEEPGVFASLPDGPLAAARIPAGWEDGYGLDFEGAIPGGAPAWVEALLSAPVDGSTALDPPKPPDAWLDVWV</sequence>
<dbReference type="PANTHER" id="PTHR38340">
    <property type="entry name" value="S-LAYER PROTEIN"/>
    <property type="match status" value="1"/>
</dbReference>
<feature type="compositionally biased region" description="Acidic residues" evidence="3">
    <location>
        <begin position="601"/>
        <end position="610"/>
    </location>
</feature>
<organism evidence="4 5">
    <name type="scientific">Brevundimonas denitrificans</name>
    <dbReference type="NCBI Taxonomy" id="1443434"/>
    <lineage>
        <taxon>Bacteria</taxon>
        <taxon>Pseudomonadati</taxon>
        <taxon>Pseudomonadota</taxon>
        <taxon>Alphaproteobacteria</taxon>
        <taxon>Caulobacterales</taxon>
        <taxon>Caulobacteraceae</taxon>
        <taxon>Brevundimonas</taxon>
    </lineage>
</organism>
<evidence type="ECO:0000313" key="4">
    <source>
        <dbReference type="EMBL" id="GLS02155.1"/>
    </source>
</evidence>
<evidence type="ECO:0000313" key="5">
    <source>
        <dbReference type="Proteomes" id="UP001156921"/>
    </source>
</evidence>
<dbReference type="InterPro" id="IPR008928">
    <property type="entry name" value="6-hairpin_glycosidase_sf"/>
</dbReference>
<evidence type="ECO:0000256" key="1">
    <source>
        <dbReference type="ARBA" id="ARBA00004613"/>
    </source>
</evidence>
<protein>
    <recommendedName>
        <fullName evidence="6">Calcium-binding protein</fullName>
    </recommendedName>
</protein>
<evidence type="ECO:0000256" key="2">
    <source>
        <dbReference type="ARBA" id="ARBA00022525"/>
    </source>
</evidence>